<comment type="caution">
    <text evidence="1">The sequence shown here is derived from an EMBL/GenBank/DDBJ whole genome shotgun (WGS) entry which is preliminary data.</text>
</comment>
<protein>
    <submittedName>
        <fullName evidence="1">Uncharacterized protein</fullName>
    </submittedName>
</protein>
<feature type="non-terminal residue" evidence="1">
    <location>
        <position position="81"/>
    </location>
</feature>
<dbReference type="Gene3D" id="3.90.1290.10">
    <property type="entry name" value="Plakin repeat"/>
    <property type="match status" value="1"/>
</dbReference>
<dbReference type="InterPro" id="IPR035915">
    <property type="entry name" value="Plakin_repeat_sf"/>
</dbReference>
<dbReference type="EMBL" id="CAJOBI010083980">
    <property type="protein sequence ID" value="CAF4510378.1"/>
    <property type="molecule type" value="Genomic_DNA"/>
</dbReference>
<reference evidence="1" key="1">
    <citation type="submission" date="2021-02" db="EMBL/GenBank/DDBJ databases">
        <authorList>
            <person name="Nowell W R."/>
        </authorList>
    </citation>
    <scope>NUCLEOTIDE SEQUENCE</scope>
</reference>
<proteinExistence type="predicted"/>
<evidence type="ECO:0000313" key="1">
    <source>
        <dbReference type="EMBL" id="CAF4510378.1"/>
    </source>
</evidence>
<feature type="non-terminal residue" evidence="1">
    <location>
        <position position="1"/>
    </location>
</feature>
<accession>A0A8S2XRG7</accession>
<organism evidence="1 2">
    <name type="scientific">Rotaria magnacalcarata</name>
    <dbReference type="NCBI Taxonomy" id="392030"/>
    <lineage>
        <taxon>Eukaryota</taxon>
        <taxon>Metazoa</taxon>
        <taxon>Spiralia</taxon>
        <taxon>Gnathifera</taxon>
        <taxon>Rotifera</taxon>
        <taxon>Eurotatoria</taxon>
        <taxon>Bdelloidea</taxon>
        <taxon>Philodinida</taxon>
        <taxon>Philodinidae</taxon>
        <taxon>Rotaria</taxon>
    </lineage>
</organism>
<dbReference type="Proteomes" id="UP000676336">
    <property type="component" value="Unassembled WGS sequence"/>
</dbReference>
<dbReference type="AlphaFoldDB" id="A0A8S2XRG7"/>
<gene>
    <name evidence="1" type="ORF">SMN809_LOCUS35335</name>
</gene>
<evidence type="ECO:0000313" key="2">
    <source>
        <dbReference type="Proteomes" id="UP000676336"/>
    </source>
</evidence>
<sequence length="81" mass="9302">LIISSVFDHRLNTFVDPNIAIRTKILDPYHGLYLNNLTQESISIDDAMSKGFIIVEQQPPQKTTNHNHHNDKYVISTSLIR</sequence>
<name>A0A8S2XRG7_9BILA</name>
<dbReference type="SUPFAM" id="SSF75399">
    <property type="entry name" value="Plakin repeat"/>
    <property type="match status" value="1"/>
</dbReference>